<proteinExistence type="predicted"/>
<sequence>MARFNEAHPLQHRGSMSSFGSVPSTPTSTRSRSTSISSLDTIADAPDLESEAAEAERIERLQKATEKLVEQSQSERAIIDDVGRRSSLDAPRSASWSLSRASRERKRWSVCGGERGLLEDLETIWED</sequence>
<accession>A0A6A7BSY3</accession>
<evidence type="ECO:0000313" key="3">
    <source>
        <dbReference type="Proteomes" id="UP000799421"/>
    </source>
</evidence>
<dbReference type="AlphaFoldDB" id="A0A6A7BSY3"/>
<feature type="compositionally biased region" description="Low complexity" evidence="1">
    <location>
        <begin position="21"/>
        <end position="38"/>
    </location>
</feature>
<dbReference type="EMBL" id="MU006010">
    <property type="protein sequence ID" value="KAF2858436.1"/>
    <property type="molecule type" value="Genomic_DNA"/>
</dbReference>
<feature type="region of interest" description="Disordered" evidence="1">
    <location>
        <begin position="1"/>
        <end position="53"/>
    </location>
</feature>
<dbReference type="Proteomes" id="UP000799421">
    <property type="component" value="Unassembled WGS sequence"/>
</dbReference>
<name>A0A6A7BSY3_9PEZI</name>
<reference evidence="2" key="1">
    <citation type="journal article" date="2020" name="Stud. Mycol.">
        <title>101 Dothideomycetes genomes: a test case for predicting lifestyles and emergence of pathogens.</title>
        <authorList>
            <person name="Haridas S."/>
            <person name="Albert R."/>
            <person name="Binder M."/>
            <person name="Bloem J."/>
            <person name="Labutti K."/>
            <person name="Salamov A."/>
            <person name="Andreopoulos B."/>
            <person name="Baker S."/>
            <person name="Barry K."/>
            <person name="Bills G."/>
            <person name="Bluhm B."/>
            <person name="Cannon C."/>
            <person name="Castanera R."/>
            <person name="Culley D."/>
            <person name="Daum C."/>
            <person name="Ezra D."/>
            <person name="Gonzalez J."/>
            <person name="Henrissat B."/>
            <person name="Kuo A."/>
            <person name="Liang C."/>
            <person name="Lipzen A."/>
            <person name="Lutzoni F."/>
            <person name="Magnuson J."/>
            <person name="Mondo S."/>
            <person name="Nolan M."/>
            <person name="Ohm R."/>
            <person name="Pangilinan J."/>
            <person name="Park H.-J."/>
            <person name="Ramirez L."/>
            <person name="Alfaro M."/>
            <person name="Sun H."/>
            <person name="Tritt A."/>
            <person name="Yoshinaga Y."/>
            <person name="Zwiers L.-H."/>
            <person name="Turgeon B."/>
            <person name="Goodwin S."/>
            <person name="Spatafora J."/>
            <person name="Crous P."/>
            <person name="Grigoriev I."/>
        </authorList>
    </citation>
    <scope>NUCLEOTIDE SEQUENCE</scope>
    <source>
        <strain evidence="2">CBS 480.64</strain>
    </source>
</reference>
<evidence type="ECO:0000256" key="1">
    <source>
        <dbReference type="SAM" id="MobiDB-lite"/>
    </source>
</evidence>
<keyword evidence="3" id="KW-1185">Reference proteome</keyword>
<protein>
    <submittedName>
        <fullName evidence="2">Uncharacterized protein</fullName>
    </submittedName>
</protein>
<evidence type="ECO:0000313" key="2">
    <source>
        <dbReference type="EMBL" id="KAF2858436.1"/>
    </source>
</evidence>
<dbReference type="OrthoDB" id="5400063at2759"/>
<gene>
    <name evidence="2" type="ORF">K470DRAFT_221344</name>
</gene>
<organism evidence="2 3">
    <name type="scientific">Piedraia hortae CBS 480.64</name>
    <dbReference type="NCBI Taxonomy" id="1314780"/>
    <lineage>
        <taxon>Eukaryota</taxon>
        <taxon>Fungi</taxon>
        <taxon>Dikarya</taxon>
        <taxon>Ascomycota</taxon>
        <taxon>Pezizomycotina</taxon>
        <taxon>Dothideomycetes</taxon>
        <taxon>Dothideomycetidae</taxon>
        <taxon>Capnodiales</taxon>
        <taxon>Piedraiaceae</taxon>
        <taxon>Piedraia</taxon>
    </lineage>
</organism>